<sequence length="403" mass="45398">MFNTTKSLSSLKGVFPSIHQPLPLSRTESQKLLNALKTSFRSNLDREHGWGPDEPTLSPNKLSSLTVSEQSGIHQHHRPTDQHLRAILSNPLFKKGIRTTPRADALQKDPMEVFDKAVARGMMNRKAATGCLMAKHHQVLQSSPLSIQGAILESAAGLRVLDWLRSSGEERDGAFLGDASFLKALMRFLVAEGHEAVVWEWADRLARQDGPSIPEDPRGTHLSFILTSLIKTKANGSDDRNLNSAYATILRVNDRWKSDKNLPQLLSHAWRSLSWYSTVEAWNRPRPSEALFDNYVALEPALSHPMSIDRAHLDLHHPTHPSFERAFHFFKTDKLVVPPQPSLVGAKRAPNVQRFIARITSMGMDTAKHLTEIGRTDDAQWVLQLLKSKLSDEAMDYERWRVV</sequence>
<dbReference type="EMBL" id="CVQH01008224">
    <property type="protein sequence ID" value="CRK17126.1"/>
    <property type="molecule type" value="Genomic_DNA"/>
</dbReference>
<reference evidence="3 4" key="1">
    <citation type="submission" date="2015-05" db="EMBL/GenBank/DDBJ databases">
        <authorList>
            <person name="Fogelqvist Johan"/>
        </authorList>
    </citation>
    <scope>NUCLEOTIDE SEQUENCE [LARGE SCALE GENOMIC DNA]</scope>
    <source>
        <strain evidence="1">VL1</strain>
        <strain evidence="2">VL2</strain>
    </source>
</reference>
<dbReference type="Proteomes" id="UP000044602">
    <property type="component" value="Unassembled WGS sequence"/>
</dbReference>
<evidence type="ECO:0000313" key="2">
    <source>
        <dbReference type="EMBL" id="CRK27008.1"/>
    </source>
</evidence>
<dbReference type="AlphaFoldDB" id="A0A0G4L564"/>
<keyword evidence="3" id="KW-1185">Reference proteome</keyword>
<accession>A0A0G4L564</accession>
<evidence type="ECO:0000313" key="3">
    <source>
        <dbReference type="Proteomes" id="UP000044602"/>
    </source>
</evidence>
<proteinExistence type="predicted"/>
<dbReference type="Proteomes" id="UP000045706">
    <property type="component" value="Unassembled WGS sequence"/>
</dbReference>
<protein>
    <submittedName>
        <fullName evidence="1">Uncharacterized protein</fullName>
    </submittedName>
</protein>
<organism evidence="1 3">
    <name type="scientific">Verticillium longisporum</name>
    <name type="common">Verticillium dahliae var. longisporum</name>
    <dbReference type="NCBI Taxonomy" id="100787"/>
    <lineage>
        <taxon>Eukaryota</taxon>
        <taxon>Fungi</taxon>
        <taxon>Dikarya</taxon>
        <taxon>Ascomycota</taxon>
        <taxon>Pezizomycotina</taxon>
        <taxon>Sordariomycetes</taxon>
        <taxon>Hypocreomycetidae</taxon>
        <taxon>Glomerellales</taxon>
        <taxon>Plectosphaerellaceae</taxon>
        <taxon>Verticillium</taxon>
    </lineage>
</organism>
<evidence type="ECO:0000313" key="4">
    <source>
        <dbReference type="Proteomes" id="UP000045706"/>
    </source>
</evidence>
<name>A0A0G4L564_VERLO</name>
<gene>
    <name evidence="1" type="ORF">BN1708_011950</name>
    <name evidence="2" type="ORF">BN1723_013920</name>
</gene>
<evidence type="ECO:0000313" key="1">
    <source>
        <dbReference type="EMBL" id="CRK17126.1"/>
    </source>
</evidence>
<dbReference type="EMBL" id="CVQI01019779">
    <property type="protein sequence ID" value="CRK27008.1"/>
    <property type="molecule type" value="Genomic_DNA"/>
</dbReference>